<sequence length="858" mass="100600">MFAPPLYIVRKFPLSFIISNDFNIQLDEDEEKRFQVKQQDNMLFRQIRLMTYETDKYNRFVVFVNCVGGQNKKPAMKRLIQHGFKIGKQEFVLSERSASMVRQGILSFVDKRLAKELDKRITMGIEIDKTVLQKLYAYRGLMYSSCHCIEGWLPNIVIVPDCFLTIKNQHINYVYDKKIQFKDKNTGKDREWEQKDIAETTKDIEINAFDGCGIAHPKIMEEIRRRIGSDEPITSFIARAPYLKGMIHQFDYESFFAERGVRFITDIWGVQHDVSPGSEPKMFCLESMYKGLKYFKKTGTIADWEEYWYQFKKYNHCIGVAKWNFSAELEPMYTRGNYQILQDLDLPFEKFKSLTDYTIDWFERITDGDPVYTYCFLGMQADRHKALNDYCAAILKNPEMMNEDGVRNYIVNLLSKYRDDMKCGKVWLHGSFCFLVPDLIMLAEHIGGLPLQGALQADEFYRFNREGTLLGEHLIERNPHICKSEHVILKGVTNEVLEKYCGHLVNTCMVNCRSIVPQRLNGADYDGDLVLVLDNKTMMEGVDRNAAITLDIDDKVCALVEADTVQNKTECIIRGLKSRIGEISNFASSYHNKCPRTEEQRQRYNTFINLLSVSNGKEIDAAKTGVHFKIPRNIEKYGRPLPYFMKYASPYYKRMKNLSAAHSNMNQLCWFIERWENTIRRRRTKKFDWSIMFDADVGYTQEHFQEIEAIYLEFCKLCKDLAEFERQCKNYDRYREILAEQGVSREQAREFETNWQYYYSVYRNRCQLLVPDQHELANICVELCYGKYPSRNKKFMWMMAGKGIVENIKQVNICLPLQCDDGEYEYLGKRYTLAPMENDIQVEYVDAELIPGGDADVL</sequence>
<organism evidence="2">
    <name type="scientific">Siphoviridae sp. ct3o911</name>
    <dbReference type="NCBI Taxonomy" id="2827560"/>
    <lineage>
        <taxon>Viruses</taxon>
        <taxon>Duplodnaviria</taxon>
        <taxon>Heunggongvirae</taxon>
        <taxon>Uroviricota</taxon>
        <taxon>Caudoviricetes</taxon>
    </lineage>
</organism>
<protein>
    <submittedName>
        <fullName evidence="2">RNA-dependent RNA polymerase</fullName>
    </submittedName>
</protein>
<dbReference type="GO" id="GO:0003968">
    <property type="term" value="F:RNA-directed RNA polymerase activity"/>
    <property type="evidence" value="ECO:0007669"/>
    <property type="project" value="UniProtKB-KW"/>
</dbReference>
<dbReference type="EMBL" id="BK015861">
    <property type="protein sequence ID" value="DAD70180.1"/>
    <property type="molecule type" value="Genomic_DNA"/>
</dbReference>
<keyword evidence="2" id="KW-0808">Transferase</keyword>
<proteinExistence type="predicted"/>
<keyword evidence="2" id="KW-0696">RNA-directed RNA polymerase</keyword>
<reference evidence="2" key="1">
    <citation type="journal article" date="2021" name="Proc. Natl. Acad. Sci. U.S.A.">
        <title>A Catalog of Tens of Thousands of Viruses from Human Metagenomes Reveals Hidden Associations with Chronic Diseases.</title>
        <authorList>
            <person name="Tisza M.J."/>
            <person name="Buck C.B."/>
        </authorList>
    </citation>
    <scope>NUCLEOTIDE SEQUENCE</scope>
    <source>
        <strain evidence="2">Ct3o911</strain>
    </source>
</reference>
<dbReference type="InterPro" id="IPR057596">
    <property type="entry name" value="RDRP_core"/>
</dbReference>
<accession>A0A8S5LJE8</accession>
<name>A0A8S5LJE8_9CAUD</name>
<evidence type="ECO:0000313" key="2">
    <source>
        <dbReference type="EMBL" id="DAD70180.1"/>
    </source>
</evidence>
<evidence type="ECO:0000259" key="1">
    <source>
        <dbReference type="Pfam" id="PF05183"/>
    </source>
</evidence>
<keyword evidence="2" id="KW-0548">Nucleotidyltransferase</keyword>
<feature type="domain" description="RDRP core" evidence="1">
    <location>
        <begin position="181"/>
        <end position="656"/>
    </location>
</feature>
<dbReference type="Pfam" id="PF05183">
    <property type="entry name" value="RdRP"/>
    <property type="match status" value="1"/>
</dbReference>